<organism evidence="16 17">
    <name type="scientific">Trichloromonas acetexigens</name>
    <dbReference type="NCBI Taxonomy" id="38815"/>
    <lineage>
        <taxon>Bacteria</taxon>
        <taxon>Pseudomonadati</taxon>
        <taxon>Thermodesulfobacteriota</taxon>
        <taxon>Desulfuromonadia</taxon>
        <taxon>Desulfuromonadales</taxon>
        <taxon>Trichloromonadaceae</taxon>
        <taxon>Trichloromonas</taxon>
    </lineage>
</organism>
<keyword evidence="17" id="KW-1185">Reference proteome</keyword>
<evidence type="ECO:0000313" key="16">
    <source>
        <dbReference type="EMBL" id="TRO83175.1"/>
    </source>
</evidence>
<dbReference type="EC" id="2.1.1.176" evidence="4"/>
<dbReference type="Pfam" id="PF22458">
    <property type="entry name" value="RsmF-B_ferredox"/>
    <property type="match status" value="1"/>
</dbReference>
<evidence type="ECO:0000256" key="11">
    <source>
        <dbReference type="ARBA" id="ARBA00030399"/>
    </source>
</evidence>
<dbReference type="Gene3D" id="1.10.940.10">
    <property type="entry name" value="NusB-like"/>
    <property type="match status" value="1"/>
</dbReference>
<dbReference type="SUPFAM" id="SSF53335">
    <property type="entry name" value="S-adenosyl-L-methionine-dependent methyltransferases"/>
    <property type="match status" value="1"/>
</dbReference>
<comment type="subcellular location">
    <subcellularLocation>
        <location evidence="2">Cytoplasm</location>
    </subcellularLocation>
</comment>
<keyword evidence="10 14" id="KW-0694">RNA-binding</keyword>
<evidence type="ECO:0000256" key="8">
    <source>
        <dbReference type="ARBA" id="ARBA00022679"/>
    </source>
</evidence>
<evidence type="ECO:0000256" key="9">
    <source>
        <dbReference type="ARBA" id="ARBA00022691"/>
    </source>
</evidence>
<dbReference type="InterPro" id="IPR029063">
    <property type="entry name" value="SAM-dependent_MTases_sf"/>
</dbReference>
<evidence type="ECO:0000256" key="5">
    <source>
        <dbReference type="ARBA" id="ARBA00022490"/>
    </source>
</evidence>
<feature type="binding site" evidence="14">
    <location>
        <position position="331"/>
    </location>
    <ligand>
        <name>S-adenosyl-L-methionine</name>
        <dbReference type="ChEBI" id="CHEBI:59789"/>
    </ligand>
</feature>
<comment type="similarity">
    <text evidence="3 14">Belongs to the class I-like SAM-binding methyltransferase superfamily. RsmB/NOP family.</text>
</comment>
<evidence type="ECO:0000256" key="3">
    <source>
        <dbReference type="ARBA" id="ARBA00007494"/>
    </source>
</evidence>
<dbReference type="PROSITE" id="PS01153">
    <property type="entry name" value="NOL1_NOP2_SUN"/>
    <property type="match status" value="1"/>
</dbReference>
<evidence type="ECO:0000256" key="2">
    <source>
        <dbReference type="ARBA" id="ARBA00004496"/>
    </source>
</evidence>
<dbReference type="CDD" id="cd02440">
    <property type="entry name" value="AdoMet_MTases"/>
    <property type="match status" value="1"/>
</dbReference>
<feature type="binding site" evidence="14">
    <location>
        <begin position="261"/>
        <end position="267"/>
    </location>
    <ligand>
        <name>S-adenosyl-L-methionine</name>
        <dbReference type="ChEBI" id="CHEBI:59789"/>
    </ligand>
</feature>
<dbReference type="Proteomes" id="UP000317155">
    <property type="component" value="Unassembled WGS sequence"/>
</dbReference>
<feature type="binding site" evidence="14">
    <location>
        <position position="285"/>
    </location>
    <ligand>
        <name>S-adenosyl-L-methionine</name>
        <dbReference type="ChEBI" id="CHEBI:59789"/>
    </ligand>
</feature>
<dbReference type="OrthoDB" id="9810297at2"/>
<dbReference type="PRINTS" id="PR02008">
    <property type="entry name" value="RCMTFAMILY"/>
</dbReference>
<keyword evidence="6" id="KW-0698">rRNA processing</keyword>
<dbReference type="InterPro" id="IPR004573">
    <property type="entry name" value="rRNA_ssu_MeTfrase_B"/>
</dbReference>
<dbReference type="InterPro" id="IPR006027">
    <property type="entry name" value="NusB_RsmB_TIM44"/>
</dbReference>
<proteinExistence type="inferred from homology"/>
<evidence type="ECO:0000256" key="14">
    <source>
        <dbReference type="PROSITE-ProRule" id="PRU01023"/>
    </source>
</evidence>
<gene>
    <name evidence="16" type="primary">rsmB</name>
    <name evidence="16" type="ORF">FL622_03585</name>
</gene>
<evidence type="ECO:0000256" key="6">
    <source>
        <dbReference type="ARBA" id="ARBA00022552"/>
    </source>
</evidence>
<comment type="function">
    <text evidence="1">Specifically methylates the cytosine at position 967 (m5C967) of 16S rRNA.</text>
</comment>
<dbReference type="PROSITE" id="PS51686">
    <property type="entry name" value="SAM_MT_RSMB_NOP"/>
    <property type="match status" value="1"/>
</dbReference>
<feature type="active site" description="Nucleophile" evidence="14">
    <location>
        <position position="384"/>
    </location>
</feature>
<dbReference type="InterPro" id="IPR001678">
    <property type="entry name" value="MeTrfase_RsmB-F_NOP2_dom"/>
</dbReference>
<dbReference type="InterPro" id="IPR049560">
    <property type="entry name" value="MeTrfase_RsmB-F_NOP2_cat"/>
</dbReference>
<dbReference type="Gene3D" id="3.40.50.150">
    <property type="entry name" value="Vaccinia Virus protein VP39"/>
    <property type="match status" value="1"/>
</dbReference>
<dbReference type="GO" id="GO:0006355">
    <property type="term" value="P:regulation of DNA-templated transcription"/>
    <property type="evidence" value="ECO:0007669"/>
    <property type="project" value="InterPro"/>
</dbReference>
<dbReference type="RefSeq" id="WP_092055772.1">
    <property type="nucleotide sequence ID" value="NZ_FOJJ01000012.1"/>
</dbReference>
<dbReference type="InterPro" id="IPR035926">
    <property type="entry name" value="NusB-like_sf"/>
</dbReference>
<comment type="caution">
    <text evidence="16">The sequence shown here is derived from an EMBL/GenBank/DDBJ whole genome shotgun (WGS) entry which is preliminary data.</text>
</comment>
<evidence type="ECO:0000256" key="4">
    <source>
        <dbReference type="ARBA" id="ARBA00012140"/>
    </source>
</evidence>
<dbReference type="InterPro" id="IPR054728">
    <property type="entry name" value="RsmB-like_ferredoxin"/>
</dbReference>
<dbReference type="GO" id="GO:0008649">
    <property type="term" value="F:rRNA methyltransferase activity"/>
    <property type="evidence" value="ECO:0007669"/>
    <property type="project" value="InterPro"/>
</dbReference>
<evidence type="ECO:0000259" key="15">
    <source>
        <dbReference type="PROSITE" id="PS51686"/>
    </source>
</evidence>
<keyword evidence="9 14" id="KW-0949">S-adenosyl-L-methionine</keyword>
<dbReference type="GO" id="GO:0003723">
    <property type="term" value="F:RNA binding"/>
    <property type="evidence" value="ECO:0007669"/>
    <property type="project" value="UniProtKB-UniRule"/>
</dbReference>
<feature type="binding site" evidence="14">
    <location>
        <position position="312"/>
    </location>
    <ligand>
        <name>S-adenosyl-L-methionine</name>
        <dbReference type="ChEBI" id="CHEBI:59789"/>
    </ligand>
</feature>
<dbReference type="PANTHER" id="PTHR22807">
    <property type="entry name" value="NOP2 YEAST -RELATED NOL1/NOP2/FMU SUN DOMAIN-CONTAINING"/>
    <property type="match status" value="1"/>
</dbReference>
<keyword evidence="7 14" id="KW-0489">Methyltransferase</keyword>
<feature type="domain" description="SAM-dependent MTase RsmB/NOP-type" evidence="15">
    <location>
        <begin position="172"/>
        <end position="449"/>
    </location>
</feature>
<keyword evidence="8 14" id="KW-0808">Transferase</keyword>
<reference evidence="16 17" key="1">
    <citation type="submission" date="2019-07" db="EMBL/GenBank/DDBJ databases">
        <title>Insights of Desulfuromonas acetexigens electromicrobiology.</title>
        <authorList>
            <person name="Katuri K."/>
            <person name="Sapireddy V."/>
            <person name="Shaw D.R."/>
            <person name="Saikaly P."/>
        </authorList>
    </citation>
    <scope>NUCLEOTIDE SEQUENCE [LARGE SCALE GENOMIC DNA]</scope>
    <source>
        <strain evidence="16 17">2873</strain>
    </source>
</reference>
<dbReference type="PANTHER" id="PTHR22807:SF53">
    <property type="entry name" value="RIBOSOMAL RNA SMALL SUBUNIT METHYLTRANSFERASE B-RELATED"/>
    <property type="match status" value="1"/>
</dbReference>
<comment type="catalytic activity">
    <reaction evidence="13">
        <text>cytidine(967) in 16S rRNA + S-adenosyl-L-methionine = 5-methylcytidine(967) in 16S rRNA + S-adenosyl-L-homocysteine + H(+)</text>
        <dbReference type="Rhea" id="RHEA:42748"/>
        <dbReference type="Rhea" id="RHEA-COMP:10219"/>
        <dbReference type="Rhea" id="RHEA-COMP:10220"/>
        <dbReference type="ChEBI" id="CHEBI:15378"/>
        <dbReference type="ChEBI" id="CHEBI:57856"/>
        <dbReference type="ChEBI" id="CHEBI:59789"/>
        <dbReference type="ChEBI" id="CHEBI:74483"/>
        <dbReference type="ChEBI" id="CHEBI:82748"/>
        <dbReference type="EC" id="2.1.1.176"/>
    </reaction>
</comment>
<evidence type="ECO:0000313" key="17">
    <source>
        <dbReference type="Proteomes" id="UP000317155"/>
    </source>
</evidence>
<dbReference type="Pfam" id="PF01189">
    <property type="entry name" value="Methyltr_RsmB-F"/>
    <property type="match status" value="1"/>
</dbReference>
<dbReference type="Gene3D" id="3.30.70.1170">
    <property type="entry name" value="Sun protein, domain 3"/>
    <property type="match status" value="1"/>
</dbReference>
<name>A0A550JIZ1_9BACT</name>
<sequence>MPSANPRQLAFSVLCRVDEGAYADLALDAAFQQETPLDPRDRGLATELVYGTLRRRGRLDFALARLCSKPLAKVEPRVLNLLRLGAYQILFLDKVPAPAAVHETVELARREQLERATGFINGILRNLIRQREEIPWPDATEPVVYLEKLAAFPHWLARSWAQRFGGEAAVALADALLQPAPFTVRVNTLKISRENFLDQLKSRGMDGTPTLFAPEGVVISHRGGAALPGDSEGWYQVQDEASMLIAHLLAPKPGEKLLDACAAPGGKTTHLCALGGNELEVLALDLHPQRARLVTSGAARLGCRGITARAWDLTQLPPFLAPASFDAILVDAPCSGLGVLRRNPEIRWRRTAADIAHMAEQQQAILANTAALVKPGGRLLYSVCTLTEEETDGVVQAFLAAHPDFVAEDLCESVPPAWRELFGEDGRLRTWRRSDTGMDAFFAVALRRRPL</sequence>
<dbReference type="EMBL" id="VJVV01000002">
    <property type="protein sequence ID" value="TRO83175.1"/>
    <property type="molecule type" value="Genomic_DNA"/>
</dbReference>
<evidence type="ECO:0000256" key="13">
    <source>
        <dbReference type="ARBA" id="ARBA00047283"/>
    </source>
</evidence>
<dbReference type="SUPFAM" id="SSF48013">
    <property type="entry name" value="NusB-like"/>
    <property type="match status" value="1"/>
</dbReference>
<keyword evidence="5" id="KW-0963">Cytoplasm</keyword>
<evidence type="ECO:0000256" key="12">
    <source>
        <dbReference type="ARBA" id="ARBA00031088"/>
    </source>
</evidence>
<dbReference type="AlphaFoldDB" id="A0A550JIZ1"/>
<evidence type="ECO:0000256" key="7">
    <source>
        <dbReference type="ARBA" id="ARBA00022603"/>
    </source>
</evidence>
<evidence type="ECO:0000256" key="1">
    <source>
        <dbReference type="ARBA" id="ARBA00002724"/>
    </source>
</evidence>
<evidence type="ECO:0000256" key="10">
    <source>
        <dbReference type="ARBA" id="ARBA00022884"/>
    </source>
</evidence>
<accession>A0A550JIZ1</accession>
<dbReference type="InterPro" id="IPR018314">
    <property type="entry name" value="RsmB/NOL1/NOP2-like_CS"/>
</dbReference>
<dbReference type="Pfam" id="PF01029">
    <property type="entry name" value="NusB"/>
    <property type="match status" value="1"/>
</dbReference>
<dbReference type="NCBIfam" id="NF011494">
    <property type="entry name" value="PRK14902.1"/>
    <property type="match status" value="1"/>
</dbReference>
<protein>
    <recommendedName>
        <fullName evidence="4">16S rRNA (cytosine(967)-C(5))-methyltransferase</fullName>
        <ecNumber evidence="4">2.1.1.176</ecNumber>
    </recommendedName>
    <alternativeName>
        <fullName evidence="11">16S rRNA m5C967 methyltransferase</fullName>
    </alternativeName>
    <alternativeName>
        <fullName evidence="12">rRNA (cytosine-C(5)-)-methyltransferase RsmB</fullName>
    </alternativeName>
</protein>
<dbReference type="NCBIfam" id="TIGR00563">
    <property type="entry name" value="rsmB"/>
    <property type="match status" value="1"/>
</dbReference>
<dbReference type="InterPro" id="IPR023267">
    <property type="entry name" value="RCMT"/>
</dbReference>
<dbReference type="GO" id="GO:0005737">
    <property type="term" value="C:cytoplasm"/>
    <property type="evidence" value="ECO:0007669"/>
    <property type="project" value="UniProtKB-SubCell"/>
</dbReference>